<sequence>MPQTYSINAFAIGRGMDLTRMLKKPPFPVAEKERNLVVLQPGGESYIFAFSFGALVFFNVKNEKKVAGSFRKYAHAVIPKLIREDYSVAIGNETDAVTFDEVRIKEFSLDKLILIATVLAQSVSVEHIENVVETVLHKFERINLNLERESKLRVRGSDLIKILGTTNLILQQILSRLSLLDKPDITWDSPELETLFGHMRKMYELDDRFRAVEFKLDSIQDNSKALLSILQTRRSERLEIIIVALILIEVVLFVYELFR</sequence>
<keyword evidence="1" id="KW-0472">Membrane</keyword>
<comment type="caution">
    <text evidence="3">The sequence shown here is derived from an EMBL/GenBank/DDBJ whole genome shotgun (WGS) entry which is preliminary data.</text>
</comment>
<dbReference type="AlphaFoldDB" id="A0A1F7UWD3"/>
<dbReference type="PANTHER" id="PTHR16255:SF6">
    <property type="entry name" value="PROTEIN RETARDED ROOT GROWTH-LIKE"/>
    <property type="match status" value="1"/>
</dbReference>
<dbReference type="PANTHER" id="PTHR16255">
    <property type="entry name" value="REQUIRED FOR MEIOTIC NUCLEAR DIVISION PROTEIN 1 HOMOLOG"/>
    <property type="match status" value="1"/>
</dbReference>
<feature type="transmembrane region" description="Helical" evidence="1">
    <location>
        <begin position="45"/>
        <end position="62"/>
    </location>
</feature>
<keyword evidence="1" id="KW-0812">Transmembrane</keyword>
<evidence type="ECO:0000313" key="4">
    <source>
        <dbReference type="Proteomes" id="UP000176897"/>
    </source>
</evidence>
<feature type="transmembrane region" description="Helical" evidence="1">
    <location>
        <begin position="238"/>
        <end position="258"/>
    </location>
</feature>
<dbReference type="Proteomes" id="UP000176897">
    <property type="component" value="Unassembled WGS sequence"/>
</dbReference>
<reference evidence="3 4" key="1">
    <citation type="journal article" date="2016" name="Nat. Commun.">
        <title>Thousands of microbial genomes shed light on interconnected biogeochemical processes in an aquifer system.</title>
        <authorList>
            <person name="Anantharaman K."/>
            <person name="Brown C.T."/>
            <person name="Hug L.A."/>
            <person name="Sharon I."/>
            <person name="Castelle C.J."/>
            <person name="Probst A.J."/>
            <person name="Thomas B.C."/>
            <person name="Singh A."/>
            <person name="Wilkins M.J."/>
            <person name="Karaoz U."/>
            <person name="Brodie E.L."/>
            <person name="Williams K.H."/>
            <person name="Hubbard S.S."/>
            <person name="Banfield J.F."/>
        </authorList>
    </citation>
    <scope>NUCLEOTIDE SEQUENCE [LARGE SCALE GENOMIC DNA]</scope>
</reference>
<evidence type="ECO:0000256" key="1">
    <source>
        <dbReference type="SAM" id="Phobius"/>
    </source>
</evidence>
<name>A0A1F7UWD3_9BACT</name>
<dbReference type="InterPro" id="IPR051624">
    <property type="entry name" value="RMD1/Sad1-interacting"/>
</dbReference>
<dbReference type="EMBL" id="MGEJ01000001">
    <property type="protein sequence ID" value="OGL82018.1"/>
    <property type="molecule type" value="Genomic_DNA"/>
</dbReference>
<dbReference type="InterPro" id="IPR003734">
    <property type="entry name" value="DUF155"/>
</dbReference>
<feature type="domain" description="DUF155" evidence="2">
    <location>
        <begin position="47"/>
        <end position="212"/>
    </location>
</feature>
<organism evidence="3 4">
    <name type="scientific">Candidatus Uhrbacteria bacterium RIFCSPLOWO2_01_FULL_47_24</name>
    <dbReference type="NCBI Taxonomy" id="1802401"/>
    <lineage>
        <taxon>Bacteria</taxon>
        <taxon>Candidatus Uhriibacteriota</taxon>
    </lineage>
</organism>
<evidence type="ECO:0000313" key="3">
    <source>
        <dbReference type="EMBL" id="OGL82018.1"/>
    </source>
</evidence>
<protein>
    <recommendedName>
        <fullName evidence="2">DUF155 domain-containing protein</fullName>
    </recommendedName>
</protein>
<accession>A0A1F7UWD3</accession>
<proteinExistence type="predicted"/>
<evidence type="ECO:0000259" key="2">
    <source>
        <dbReference type="Pfam" id="PF02582"/>
    </source>
</evidence>
<dbReference type="Pfam" id="PF02582">
    <property type="entry name" value="DUF155"/>
    <property type="match status" value="1"/>
</dbReference>
<gene>
    <name evidence="3" type="ORF">A3B21_04855</name>
</gene>
<keyword evidence="1" id="KW-1133">Transmembrane helix</keyword>